<protein>
    <submittedName>
        <fullName evidence="1">Uncharacterized protein</fullName>
    </submittedName>
</protein>
<reference evidence="1" key="1">
    <citation type="journal article" date="2020" name="Phytopathology">
        <title>Genome Sequence Resources of Colletotrichum truncatum, C. plurivorum, C. musicola, and C. sojae: Four Species Pathogenic to Soybean (Glycine max).</title>
        <authorList>
            <person name="Rogerio F."/>
            <person name="Boufleur T.R."/>
            <person name="Ciampi-Guillardi M."/>
            <person name="Sukno S.A."/>
            <person name="Thon M.R."/>
            <person name="Massola Junior N.S."/>
            <person name="Baroncelli R."/>
        </authorList>
    </citation>
    <scope>NUCLEOTIDE SEQUENCE</scope>
    <source>
        <strain evidence="1">LFN0074</strain>
    </source>
</reference>
<sequence>MSTQTPASATETLASVSAKSAAANGGGRGAGLGWADVGRDFRITVAIPSPALLCDRIPRNIDPHVYLAFTRL</sequence>
<dbReference type="AlphaFoldDB" id="A0A8H6NZ37"/>
<dbReference type="EMBL" id="WIGM01000004">
    <property type="protein sequence ID" value="KAF6845251.1"/>
    <property type="molecule type" value="Genomic_DNA"/>
</dbReference>
<proteinExistence type="predicted"/>
<gene>
    <name evidence="1" type="ORF">CMUS01_00351</name>
</gene>
<evidence type="ECO:0000313" key="2">
    <source>
        <dbReference type="Proteomes" id="UP000639643"/>
    </source>
</evidence>
<organism evidence="1 2">
    <name type="scientific">Colletotrichum musicola</name>
    <dbReference type="NCBI Taxonomy" id="2175873"/>
    <lineage>
        <taxon>Eukaryota</taxon>
        <taxon>Fungi</taxon>
        <taxon>Dikarya</taxon>
        <taxon>Ascomycota</taxon>
        <taxon>Pezizomycotina</taxon>
        <taxon>Sordariomycetes</taxon>
        <taxon>Hypocreomycetidae</taxon>
        <taxon>Glomerellales</taxon>
        <taxon>Glomerellaceae</taxon>
        <taxon>Colletotrichum</taxon>
        <taxon>Colletotrichum orchidearum species complex</taxon>
    </lineage>
</organism>
<evidence type="ECO:0000313" key="1">
    <source>
        <dbReference type="EMBL" id="KAF6845251.1"/>
    </source>
</evidence>
<comment type="caution">
    <text evidence="1">The sequence shown here is derived from an EMBL/GenBank/DDBJ whole genome shotgun (WGS) entry which is preliminary data.</text>
</comment>
<dbReference type="Proteomes" id="UP000639643">
    <property type="component" value="Unassembled WGS sequence"/>
</dbReference>
<keyword evidence="2" id="KW-1185">Reference proteome</keyword>
<name>A0A8H6NZ37_9PEZI</name>
<accession>A0A8H6NZ37</accession>